<comment type="similarity">
    <text evidence="4">Belongs to the transaldolase family. Type 2 subfamily.</text>
</comment>
<evidence type="ECO:0000313" key="12">
    <source>
        <dbReference type="EMBL" id="CAB4926210.1"/>
    </source>
</evidence>
<keyword evidence="5" id="KW-0963">Cytoplasm</keyword>
<dbReference type="NCBIfam" id="NF002881">
    <property type="entry name" value="PRK03343.1"/>
    <property type="match status" value="1"/>
</dbReference>
<dbReference type="InterPro" id="IPR013785">
    <property type="entry name" value="Aldolase_TIM"/>
</dbReference>
<dbReference type="CDD" id="cd00955">
    <property type="entry name" value="Transaldolase_like"/>
    <property type="match status" value="1"/>
</dbReference>
<keyword evidence="8" id="KW-0704">Schiff base</keyword>
<evidence type="ECO:0000313" key="11">
    <source>
        <dbReference type="EMBL" id="CAB4834473.1"/>
    </source>
</evidence>
<gene>
    <name evidence="10" type="ORF">UFOPK2754_01407</name>
    <name evidence="11" type="ORF">UFOPK3139_02100</name>
    <name evidence="12" type="ORF">UFOPK3543_02381</name>
    <name evidence="13" type="ORF">UFOPK3967_01781</name>
</gene>
<dbReference type="InterPro" id="IPR018225">
    <property type="entry name" value="Transaldolase_AS"/>
</dbReference>
<dbReference type="NCBIfam" id="TIGR00876">
    <property type="entry name" value="tal_mycobact"/>
    <property type="match status" value="1"/>
</dbReference>
<dbReference type="EMBL" id="CAFBOS010000112">
    <property type="protein sequence ID" value="CAB5003419.1"/>
    <property type="molecule type" value="Genomic_DNA"/>
</dbReference>
<comment type="pathway">
    <text evidence="3">Carbohydrate degradation; pentose phosphate pathway.</text>
</comment>
<sequence length="368" mass="40638">MTRLDDLYTDEGQSPWLDNLKRGWITNGELARWVERGVRGITSNPSIFQKAMSTGTDYDEQFTSLLAANTSVEESYWQLVIDDIHHALEILRPVYDSSDGVDGYVSVEVDPTLARDTTGTEVAARHLWDTIAQPNLYVKIPATAEGVPAIRQMIAEGRSINVTLIFSIERYAEVIEAYISGLEAYHHEHPDADLSRISSVASFFISRVDSEIDKRLDAIGSPDALKLRGLGAVAQAKLAYELFATSFSDERWALLASHGARPQRPLWASTSTKNPAYPDTLYVDDLIGPDTVNTLPDATIAAFENHGTVSRTIDRDIEQARGVIHVLPAVGIDLDDVARVLEDEGVAAFVKAFEELLDTLTEKSHALR</sequence>
<evidence type="ECO:0000256" key="4">
    <source>
        <dbReference type="ARBA" id="ARBA00008426"/>
    </source>
</evidence>
<dbReference type="AlphaFoldDB" id="A0A6J7ANT1"/>
<dbReference type="UniPathway" id="UPA00115"/>
<keyword evidence="7" id="KW-0570">Pentose shunt</keyword>
<dbReference type="PIRSF" id="PIRSF036915">
    <property type="entry name" value="Trnald_Bac_Plnt"/>
    <property type="match status" value="1"/>
</dbReference>
<dbReference type="Gene3D" id="3.20.20.70">
    <property type="entry name" value="Aldolase class I"/>
    <property type="match status" value="1"/>
</dbReference>
<keyword evidence="6" id="KW-0808">Transferase</keyword>
<evidence type="ECO:0000313" key="10">
    <source>
        <dbReference type="EMBL" id="CAB4744328.1"/>
    </source>
</evidence>
<evidence type="ECO:0000256" key="7">
    <source>
        <dbReference type="ARBA" id="ARBA00023126"/>
    </source>
</evidence>
<dbReference type="GO" id="GO:0004801">
    <property type="term" value="F:transaldolase activity"/>
    <property type="evidence" value="ECO:0007669"/>
    <property type="project" value="UniProtKB-EC"/>
</dbReference>
<dbReference type="PROSITE" id="PS00958">
    <property type="entry name" value="TRANSALDOLASE_2"/>
    <property type="match status" value="1"/>
</dbReference>
<dbReference type="EMBL" id="CAFBMH010000115">
    <property type="protein sequence ID" value="CAB4926210.1"/>
    <property type="molecule type" value="Genomic_DNA"/>
</dbReference>
<evidence type="ECO:0000256" key="2">
    <source>
        <dbReference type="ARBA" id="ARBA00004496"/>
    </source>
</evidence>
<dbReference type="GO" id="GO:0006098">
    <property type="term" value="P:pentose-phosphate shunt"/>
    <property type="evidence" value="ECO:0007669"/>
    <property type="project" value="UniProtKB-UniPathway"/>
</dbReference>
<dbReference type="EMBL" id="CAFABA010000096">
    <property type="protein sequence ID" value="CAB4834473.1"/>
    <property type="molecule type" value="Genomic_DNA"/>
</dbReference>
<dbReference type="InterPro" id="IPR004732">
    <property type="entry name" value="Transaldolase_2"/>
</dbReference>
<dbReference type="InterPro" id="IPR001585">
    <property type="entry name" value="TAL/FSA"/>
</dbReference>
<proteinExistence type="inferred from homology"/>
<comment type="catalytic activity">
    <reaction evidence="9">
        <text>D-sedoheptulose 7-phosphate + D-glyceraldehyde 3-phosphate = D-erythrose 4-phosphate + beta-D-fructose 6-phosphate</text>
        <dbReference type="Rhea" id="RHEA:17053"/>
        <dbReference type="ChEBI" id="CHEBI:16897"/>
        <dbReference type="ChEBI" id="CHEBI:57483"/>
        <dbReference type="ChEBI" id="CHEBI:57634"/>
        <dbReference type="ChEBI" id="CHEBI:59776"/>
        <dbReference type="EC" id="2.2.1.2"/>
    </reaction>
</comment>
<dbReference type="EMBL" id="CAEZYR010000045">
    <property type="protein sequence ID" value="CAB4744328.1"/>
    <property type="molecule type" value="Genomic_DNA"/>
</dbReference>
<evidence type="ECO:0000256" key="8">
    <source>
        <dbReference type="ARBA" id="ARBA00023270"/>
    </source>
</evidence>
<dbReference type="PANTHER" id="PTHR10683">
    <property type="entry name" value="TRANSALDOLASE"/>
    <property type="match status" value="1"/>
</dbReference>
<dbReference type="Pfam" id="PF00923">
    <property type="entry name" value="TAL_FSA"/>
    <property type="match status" value="1"/>
</dbReference>
<dbReference type="GO" id="GO:0005975">
    <property type="term" value="P:carbohydrate metabolic process"/>
    <property type="evidence" value="ECO:0007669"/>
    <property type="project" value="InterPro"/>
</dbReference>
<evidence type="ECO:0000256" key="5">
    <source>
        <dbReference type="ARBA" id="ARBA00022490"/>
    </source>
</evidence>
<name>A0A6J7ANT1_9ZZZZ</name>
<reference evidence="11" key="1">
    <citation type="submission" date="2020-05" db="EMBL/GenBank/DDBJ databases">
        <authorList>
            <person name="Chiriac C."/>
            <person name="Salcher M."/>
            <person name="Ghai R."/>
            <person name="Kavagutti S V."/>
        </authorList>
    </citation>
    <scope>NUCLEOTIDE SEQUENCE</scope>
</reference>
<dbReference type="SUPFAM" id="SSF51569">
    <property type="entry name" value="Aldolase"/>
    <property type="match status" value="1"/>
</dbReference>
<comment type="function">
    <text evidence="1">Transaldolase is important for the balance of metabolites in the pentose-phosphate pathway.</text>
</comment>
<evidence type="ECO:0000256" key="1">
    <source>
        <dbReference type="ARBA" id="ARBA00003518"/>
    </source>
</evidence>
<dbReference type="PROSITE" id="PS01054">
    <property type="entry name" value="TRANSALDOLASE_1"/>
    <property type="match status" value="1"/>
</dbReference>
<evidence type="ECO:0000313" key="13">
    <source>
        <dbReference type="EMBL" id="CAB5003419.1"/>
    </source>
</evidence>
<evidence type="ECO:0000256" key="6">
    <source>
        <dbReference type="ARBA" id="ARBA00022679"/>
    </source>
</evidence>
<protein>
    <submittedName>
        <fullName evidence="11">Unannotated protein</fullName>
    </submittedName>
</protein>
<evidence type="ECO:0000256" key="9">
    <source>
        <dbReference type="ARBA" id="ARBA00048810"/>
    </source>
</evidence>
<organism evidence="11">
    <name type="scientific">freshwater metagenome</name>
    <dbReference type="NCBI Taxonomy" id="449393"/>
    <lineage>
        <taxon>unclassified sequences</taxon>
        <taxon>metagenomes</taxon>
        <taxon>ecological metagenomes</taxon>
    </lineage>
</organism>
<evidence type="ECO:0000256" key="3">
    <source>
        <dbReference type="ARBA" id="ARBA00004959"/>
    </source>
</evidence>
<dbReference type="HAMAP" id="MF_00493">
    <property type="entry name" value="Transaldolase_2"/>
    <property type="match status" value="1"/>
</dbReference>
<dbReference type="GO" id="GO:0005737">
    <property type="term" value="C:cytoplasm"/>
    <property type="evidence" value="ECO:0007669"/>
    <property type="project" value="UniProtKB-SubCell"/>
</dbReference>
<dbReference type="PANTHER" id="PTHR10683:SF31">
    <property type="entry name" value="TRANSALDOLASE"/>
    <property type="match status" value="1"/>
</dbReference>
<accession>A0A6J7ANT1</accession>
<comment type="subcellular location">
    <subcellularLocation>
        <location evidence="2">Cytoplasm</location>
    </subcellularLocation>
</comment>